<sequence>MPTTSLPTRSVPMTLSESQLERLFASIERNGNPHTAQTDSYLAIQLLSRFGLQNAKQVAEFLKTAGGNETINMIVQELVKEEAQIQYIREQTAEEMLKQEGLLLRLLAFIAKDKELAKHVNQIIQQQIDQKLKETKTVEGSSANSIAIQILDANIRAYSNVLNALNEEQEALEEELEEIEEALNALEEEALLMEEEHAHMTDHLDALNAFLQAPLFNNQPITQFASYSSQQIASLSAQLAALRAQHTAQVVPSIDVSRAQTIESPIDRKIRMLQERLDFYQNQFAQPPHSHEQVVQRLIDQVRARLAEMQHHDEMQVPLMSRQRELDGLRLQERGFLQAQQFLKKEKILLNAHLEPVNDFNQAYLIIDPSHKARYQKHGDSYVVLSEGLDPQRLSEDDWLQAKLNYERAKADVCCVNADYHARRQQRFDSLNQRMEPLQLKKNNFIDRLDQVKANKVEILHALSSAKAQRALLNQPREEVTPLAMSPRPTPKATPKPAPKCSYSLMMRNLECLVPTHAPAPRPTDIRNVRDVLEAVVSPARKNELDELINEVRPGEIMQPEVRLGWLYRIKKLIPDIPVPELDSQLKFKK</sequence>
<dbReference type="Gene3D" id="6.10.140.2010">
    <property type="match status" value="1"/>
</dbReference>
<proteinExistence type="predicted"/>
<organism evidence="3 4">
    <name type="scientific">Legionella steelei</name>
    <dbReference type="NCBI Taxonomy" id="947033"/>
    <lineage>
        <taxon>Bacteria</taxon>
        <taxon>Pseudomonadati</taxon>
        <taxon>Pseudomonadota</taxon>
        <taxon>Gammaproteobacteria</taxon>
        <taxon>Legionellales</taxon>
        <taxon>Legionellaceae</taxon>
        <taxon>Legionella</taxon>
    </lineage>
</organism>
<dbReference type="Proteomes" id="UP000054926">
    <property type="component" value="Unassembled WGS sequence"/>
</dbReference>
<dbReference type="AlphaFoldDB" id="A0A0W0ZGX1"/>
<dbReference type="STRING" id="947033.Lste_1448"/>
<dbReference type="PATRIC" id="fig|947033.5.peg.1540"/>
<dbReference type="EMBL" id="LNYY01000019">
    <property type="protein sequence ID" value="KTD68290.1"/>
    <property type="molecule type" value="Genomic_DNA"/>
</dbReference>
<dbReference type="Pfam" id="PF18641">
    <property type="entry name" value="LidA_Long_CC"/>
    <property type="match status" value="1"/>
</dbReference>
<keyword evidence="1" id="KW-0175">Coiled coil</keyword>
<comment type="caution">
    <text evidence="3">The sequence shown here is derived from an EMBL/GenBank/DDBJ whole genome shotgun (WGS) entry which is preliminary data.</text>
</comment>
<feature type="domain" description="LidA long coiled-coil" evidence="2">
    <location>
        <begin position="268"/>
        <end position="453"/>
    </location>
</feature>
<keyword evidence="4" id="KW-1185">Reference proteome</keyword>
<accession>A0A0W0ZGX1</accession>
<evidence type="ECO:0000313" key="4">
    <source>
        <dbReference type="Proteomes" id="UP000054926"/>
    </source>
</evidence>
<reference evidence="3 4" key="1">
    <citation type="submission" date="2015-11" db="EMBL/GenBank/DDBJ databases">
        <title>Genomic analysis of 38 Legionella species identifies large and diverse effector repertoires.</title>
        <authorList>
            <person name="Burstein D."/>
            <person name="Amaro F."/>
            <person name="Zusman T."/>
            <person name="Lifshitz Z."/>
            <person name="Cohen O."/>
            <person name="Gilbert J.A."/>
            <person name="Pupko T."/>
            <person name="Shuman H.A."/>
            <person name="Segal G."/>
        </authorList>
    </citation>
    <scope>NUCLEOTIDE SEQUENCE [LARGE SCALE GENOMIC DNA]</scope>
    <source>
        <strain evidence="3 4">IMVS3376</strain>
    </source>
</reference>
<feature type="coiled-coil region" evidence="1">
    <location>
        <begin position="148"/>
        <end position="203"/>
    </location>
</feature>
<evidence type="ECO:0000259" key="2">
    <source>
        <dbReference type="Pfam" id="PF18641"/>
    </source>
</evidence>
<evidence type="ECO:0000256" key="1">
    <source>
        <dbReference type="SAM" id="Coils"/>
    </source>
</evidence>
<name>A0A0W0ZGX1_9GAMM</name>
<dbReference type="InterPro" id="IPR041463">
    <property type="entry name" value="LidA_long_CC"/>
</dbReference>
<dbReference type="RefSeq" id="WP_068310913.1">
    <property type="nucleotide sequence ID" value="NZ_LNYY01000019.1"/>
</dbReference>
<gene>
    <name evidence="3" type="ORF">Lste_1448</name>
</gene>
<protein>
    <recommendedName>
        <fullName evidence="2">LidA long coiled-coil domain-containing protein</fullName>
    </recommendedName>
</protein>
<evidence type="ECO:0000313" key="3">
    <source>
        <dbReference type="EMBL" id="KTD68290.1"/>
    </source>
</evidence>